<dbReference type="Proteomes" id="UP001172159">
    <property type="component" value="Unassembled WGS sequence"/>
</dbReference>
<gene>
    <name evidence="2" type="ORF">B0T21DRAFT_371681</name>
</gene>
<dbReference type="AlphaFoldDB" id="A0AA40B2K6"/>
<dbReference type="PANTHER" id="PTHR24148">
    <property type="entry name" value="ANKYRIN REPEAT DOMAIN-CONTAINING PROTEIN 39 HOMOLOG-RELATED"/>
    <property type="match status" value="1"/>
</dbReference>
<organism evidence="2 3">
    <name type="scientific">Apiosordaria backusii</name>
    <dbReference type="NCBI Taxonomy" id="314023"/>
    <lineage>
        <taxon>Eukaryota</taxon>
        <taxon>Fungi</taxon>
        <taxon>Dikarya</taxon>
        <taxon>Ascomycota</taxon>
        <taxon>Pezizomycotina</taxon>
        <taxon>Sordariomycetes</taxon>
        <taxon>Sordariomycetidae</taxon>
        <taxon>Sordariales</taxon>
        <taxon>Lasiosphaeriaceae</taxon>
        <taxon>Apiosordaria</taxon>
    </lineage>
</organism>
<feature type="domain" description="Heterokaryon incompatibility" evidence="1">
    <location>
        <begin position="55"/>
        <end position="217"/>
    </location>
</feature>
<accession>A0AA40B2K6</accession>
<proteinExistence type="predicted"/>
<dbReference type="EMBL" id="JAUKTV010000010">
    <property type="protein sequence ID" value="KAK0726491.1"/>
    <property type="molecule type" value="Genomic_DNA"/>
</dbReference>
<evidence type="ECO:0000313" key="2">
    <source>
        <dbReference type="EMBL" id="KAK0726491.1"/>
    </source>
</evidence>
<dbReference type="InterPro" id="IPR052895">
    <property type="entry name" value="HetReg/Transcr_Mod"/>
</dbReference>
<comment type="caution">
    <text evidence="2">The sequence shown here is derived from an EMBL/GenBank/DDBJ whole genome shotgun (WGS) entry which is preliminary data.</text>
</comment>
<keyword evidence="3" id="KW-1185">Reference proteome</keyword>
<evidence type="ECO:0000313" key="3">
    <source>
        <dbReference type="Proteomes" id="UP001172159"/>
    </source>
</evidence>
<protein>
    <submittedName>
        <fullName evidence="2">Heterokaryon incompatibility protein-domain-containing protein</fullName>
    </submittedName>
</protein>
<dbReference type="PANTHER" id="PTHR24148:SF64">
    <property type="entry name" value="HETEROKARYON INCOMPATIBILITY DOMAIN-CONTAINING PROTEIN"/>
    <property type="match status" value="1"/>
</dbReference>
<dbReference type="InterPro" id="IPR010730">
    <property type="entry name" value="HET"/>
</dbReference>
<name>A0AA40B2K6_9PEZI</name>
<reference evidence="2" key="1">
    <citation type="submission" date="2023-06" db="EMBL/GenBank/DDBJ databases">
        <title>Genome-scale phylogeny and comparative genomics of the fungal order Sordariales.</title>
        <authorList>
            <consortium name="Lawrence Berkeley National Laboratory"/>
            <person name="Hensen N."/>
            <person name="Bonometti L."/>
            <person name="Westerberg I."/>
            <person name="Brannstrom I.O."/>
            <person name="Guillou S."/>
            <person name="Cros-Aarteil S."/>
            <person name="Calhoun S."/>
            <person name="Haridas S."/>
            <person name="Kuo A."/>
            <person name="Mondo S."/>
            <person name="Pangilinan J."/>
            <person name="Riley R."/>
            <person name="Labutti K."/>
            <person name="Andreopoulos B."/>
            <person name="Lipzen A."/>
            <person name="Chen C."/>
            <person name="Yanf M."/>
            <person name="Daum C."/>
            <person name="Ng V."/>
            <person name="Clum A."/>
            <person name="Steindorff A."/>
            <person name="Ohm R."/>
            <person name="Martin F."/>
            <person name="Silar P."/>
            <person name="Natvig D."/>
            <person name="Lalanne C."/>
            <person name="Gautier V."/>
            <person name="Ament-Velasquez S.L."/>
            <person name="Kruys A."/>
            <person name="Hutchinson M.I."/>
            <person name="Powell A.J."/>
            <person name="Barry K."/>
            <person name="Miller A.N."/>
            <person name="Grigoriev I.V."/>
            <person name="Debuchy R."/>
            <person name="Gladieux P."/>
            <person name="Thoren M.H."/>
            <person name="Johannesson H."/>
        </authorList>
    </citation>
    <scope>NUCLEOTIDE SEQUENCE</scope>
    <source>
        <strain evidence="2">CBS 540.89</strain>
    </source>
</reference>
<dbReference type="Pfam" id="PF06985">
    <property type="entry name" value="HET"/>
    <property type="match status" value="1"/>
</dbReference>
<evidence type="ECO:0000259" key="1">
    <source>
        <dbReference type="Pfam" id="PF06985"/>
    </source>
</evidence>
<sequence length="706" mass="77650">MSDPAETILLSTCRSCKDPLIPYITLSPPGEDASSAASPEPIKILVGIPTAGCCYKAISHVWGDVKPVRLECQSCDKTTSIQLKGKRTFDAIMSLAKPGSTIWMDNISIDQDDPSDVATQVAAMGTIYEGAKVVAVMLPPEDAEAYDCLSTITEVCSVILAHRHHFDFENDPQSGHSEEEPYPMLSKTVQKFFALFTSLREITATAKYWSRAWTFQEWALAKDVDVGLESDDSSHRKTLCNAKSAVIDVATLVVSYKLRMGQYAAVNVGFSRSPAASRLEEVKRLFPSEVKFLSEAERNEEEVNLQLNFSTFANDQLLGIRLNPLADRTAEELFLARLTTMLNAFTGGSTRQATFEADMVCCWASMCNIEYGYAKHDTLNVAIRKVTRALRKRGLKLYNFHSLSTASPDADPRFFSYSYVHAKSNVDDRDTILGIPFLTGRMDTSTHFLASLATHPDEWSLPQDTRDGGFRVHKVKGCHFAFASLSDTKDVLTMFAITTSGRPDGIHGDTVRVISSDLEQLPDRVRAFHVMVLAVVPLAPGSDRGFAAWTVIAAPVVLSLVRDDQWSIGVGREDLNGTLVFFARKNAGSSDEKTVVLGYLAISDNICGSFLIPSSPEGNIRVVLDSPGRTGAVNSDSIGKRMLEARIELYTDAEKMVEEDESDAQLIMLRPGNNQAVLKEVESRQDRLFRLMSLMVSRLDSGTGGI</sequence>